<evidence type="ECO:0000256" key="1">
    <source>
        <dbReference type="ARBA" id="ARBA00004496"/>
    </source>
</evidence>
<dbReference type="Pfam" id="PF23322">
    <property type="entry name" value="PPIase_AIP"/>
    <property type="match status" value="1"/>
</dbReference>
<accession>G3Q1W3</accession>
<keyword evidence="6" id="KW-0697">Rotamase</keyword>
<feature type="domain" description="PPIase FKBP-type" evidence="7">
    <location>
        <begin position="31"/>
        <end position="90"/>
    </location>
</feature>
<dbReference type="InterPro" id="IPR046357">
    <property type="entry name" value="PPIase_dom_sf"/>
</dbReference>
<dbReference type="AlphaFoldDB" id="G3Q1W3"/>
<reference evidence="8" key="2">
    <citation type="submission" date="2025-08" db="UniProtKB">
        <authorList>
            <consortium name="Ensembl"/>
        </authorList>
    </citation>
    <scope>IDENTIFICATION</scope>
</reference>
<evidence type="ECO:0000256" key="5">
    <source>
        <dbReference type="ARBA" id="ARBA00022803"/>
    </source>
</evidence>
<evidence type="ECO:0000256" key="6">
    <source>
        <dbReference type="PROSITE-ProRule" id="PRU00277"/>
    </source>
</evidence>
<dbReference type="PANTHER" id="PTHR11242">
    <property type="entry name" value="ARYL HYDROCARBON RECEPTOR INTERACTING PROTEIN RELATED"/>
    <property type="match status" value="1"/>
</dbReference>
<evidence type="ECO:0000256" key="2">
    <source>
        <dbReference type="ARBA" id="ARBA00022490"/>
    </source>
</evidence>
<dbReference type="EC" id="5.2.1.8" evidence="6"/>
<comment type="catalytic activity">
    <reaction evidence="6">
        <text>[protein]-peptidylproline (omega=180) = [protein]-peptidylproline (omega=0)</text>
        <dbReference type="Rhea" id="RHEA:16237"/>
        <dbReference type="Rhea" id="RHEA-COMP:10747"/>
        <dbReference type="Rhea" id="RHEA-COMP:10748"/>
        <dbReference type="ChEBI" id="CHEBI:83833"/>
        <dbReference type="ChEBI" id="CHEBI:83834"/>
        <dbReference type="EC" id="5.2.1.8"/>
    </reaction>
</comment>
<dbReference type="Ensembl" id="ENSGACT00000023908.2">
    <property type="protein sequence ID" value="ENSGACP00000023861.2"/>
    <property type="gene ID" value="ENSGACG00000018060.2"/>
</dbReference>
<dbReference type="InterPro" id="IPR011990">
    <property type="entry name" value="TPR-like_helical_dom_sf"/>
</dbReference>
<dbReference type="GO" id="GO:0003755">
    <property type="term" value="F:peptidyl-prolyl cis-trans isomerase activity"/>
    <property type="evidence" value="ECO:0007669"/>
    <property type="project" value="UniProtKB-KW"/>
</dbReference>
<keyword evidence="2" id="KW-0963">Cytoplasm</keyword>
<sequence length="344" mass="39023">MEEEARKLLEEGIIKKVISPGRGELSTFPNGTKVVFHYRTSLCDGKVLDDSRTMGGRSKPMELILGKKFKLAVWERVVITMKQGEVAEFTCDNKHTALYPLVSQSLRNISAGKDPLEGQRHCCGIAQIHSHHSLGHKDLDELQANLQPLVFSIELLEVLPPGSFQLDVWAMTDEEKLELVPQIHEEGNMLFKKGQIKEATEKYYNGIACLKNLQMKEHPGDESWVKLDLMITPLLLNFCQCKLLQGQYYEVIEHCSSIVFKYEDNLKAFYKRAKAHAAVWNEVEARADFDKVLELDPSLAPSVAKELKAMEEKIRTKEKEEKGRYKGLFNYNAQPATATTVSLL</sequence>
<comment type="subcellular location">
    <subcellularLocation>
        <location evidence="1">Cytoplasm</location>
    </subcellularLocation>
</comment>
<name>G3Q1W3_GASAC</name>
<organism evidence="8 9">
    <name type="scientific">Gasterosteus aculeatus aculeatus</name>
    <name type="common">three-spined stickleback</name>
    <dbReference type="NCBI Taxonomy" id="481459"/>
    <lineage>
        <taxon>Eukaryota</taxon>
        <taxon>Metazoa</taxon>
        <taxon>Chordata</taxon>
        <taxon>Craniata</taxon>
        <taxon>Vertebrata</taxon>
        <taxon>Euteleostomi</taxon>
        <taxon>Actinopterygii</taxon>
        <taxon>Neopterygii</taxon>
        <taxon>Teleostei</taxon>
        <taxon>Neoteleostei</taxon>
        <taxon>Acanthomorphata</taxon>
        <taxon>Eupercaria</taxon>
        <taxon>Perciformes</taxon>
        <taxon>Cottioidei</taxon>
        <taxon>Gasterosteales</taxon>
        <taxon>Gasterosteidae</taxon>
        <taxon>Gasterosteus</taxon>
    </lineage>
</organism>
<dbReference type="InterPro" id="IPR001179">
    <property type="entry name" value="PPIase_FKBP_dom"/>
</dbReference>
<keyword evidence="9" id="KW-1185">Reference proteome</keyword>
<evidence type="ECO:0000259" key="7">
    <source>
        <dbReference type="PROSITE" id="PS50059"/>
    </source>
</evidence>
<evidence type="ECO:0000313" key="9">
    <source>
        <dbReference type="Proteomes" id="UP000007635"/>
    </source>
</evidence>
<evidence type="ECO:0000256" key="4">
    <source>
        <dbReference type="ARBA" id="ARBA00022737"/>
    </source>
</evidence>
<dbReference type="InterPro" id="IPR056277">
    <property type="entry name" value="PPIase_AIP"/>
</dbReference>
<reference evidence="8 9" key="1">
    <citation type="journal article" date="2021" name="G3 (Bethesda)">
        <title>Improved contiguity of the threespine stickleback genome using long-read sequencing.</title>
        <authorList>
            <person name="Nath S."/>
            <person name="Shaw D.E."/>
            <person name="White M.A."/>
        </authorList>
    </citation>
    <scope>NUCLEOTIDE SEQUENCE [LARGE SCALE GENOMIC DNA]</scope>
    <source>
        <strain evidence="8 9">Lake Benthic</strain>
    </source>
</reference>
<dbReference type="SUPFAM" id="SSF54534">
    <property type="entry name" value="FKBP-like"/>
    <property type="match status" value="1"/>
</dbReference>
<dbReference type="Bgee" id="ENSGACG00000018060">
    <property type="expression patterns" value="Expressed in testis and 13 other cell types or tissues"/>
</dbReference>
<evidence type="ECO:0000256" key="3">
    <source>
        <dbReference type="ARBA" id="ARBA00022553"/>
    </source>
</evidence>
<proteinExistence type="predicted"/>
<dbReference type="InterPro" id="IPR039663">
    <property type="entry name" value="AIP/AIPL1/TTC9"/>
</dbReference>
<dbReference type="Gene3D" id="3.10.50.40">
    <property type="match status" value="1"/>
</dbReference>
<evidence type="ECO:0000313" key="8">
    <source>
        <dbReference type="Ensembl" id="ENSGACP00000023861.2"/>
    </source>
</evidence>
<keyword evidence="5" id="KW-0802">TPR repeat</keyword>
<dbReference type="Gene3D" id="1.25.40.10">
    <property type="entry name" value="Tetratricopeptide repeat domain"/>
    <property type="match status" value="1"/>
</dbReference>
<dbReference type="GO" id="GO:0005737">
    <property type="term" value="C:cytoplasm"/>
    <property type="evidence" value="ECO:0007669"/>
    <property type="project" value="UniProtKB-SubCell"/>
</dbReference>
<dbReference type="GeneTree" id="ENSGT00390000001289"/>
<dbReference type="FunFam" id="1.25.40.10:FF:000052">
    <property type="entry name" value="Aryl-hydrocarbon-interacting protein-like 1"/>
    <property type="match status" value="1"/>
</dbReference>
<keyword evidence="3" id="KW-0597">Phosphoprotein</keyword>
<reference evidence="8" key="3">
    <citation type="submission" date="2025-09" db="UniProtKB">
        <authorList>
            <consortium name="Ensembl"/>
        </authorList>
    </citation>
    <scope>IDENTIFICATION</scope>
</reference>
<protein>
    <recommendedName>
        <fullName evidence="6">peptidylprolyl isomerase</fullName>
        <ecNumber evidence="6">5.2.1.8</ecNumber>
    </recommendedName>
</protein>
<dbReference type="PANTHER" id="PTHR11242:SF3">
    <property type="entry name" value="AH RECEPTOR-INTERACTING PROTEIN"/>
    <property type="match status" value="1"/>
</dbReference>
<keyword evidence="6" id="KW-0413">Isomerase</keyword>
<dbReference type="Proteomes" id="UP000007635">
    <property type="component" value="Chromosome IX"/>
</dbReference>
<dbReference type="SUPFAM" id="SSF48452">
    <property type="entry name" value="TPR-like"/>
    <property type="match status" value="1"/>
</dbReference>
<keyword evidence="4" id="KW-0677">Repeat</keyword>
<dbReference type="PROSITE" id="PS50059">
    <property type="entry name" value="FKBP_PPIASE"/>
    <property type="match status" value="1"/>
</dbReference>